<reference evidence="3" key="1">
    <citation type="submission" date="2023-10" db="EMBL/GenBank/DDBJ databases">
        <authorList>
            <person name="Chen Y."/>
            <person name="Shah S."/>
            <person name="Dougan E. K."/>
            <person name="Thang M."/>
            <person name="Chan C."/>
        </authorList>
    </citation>
    <scope>NUCLEOTIDE SEQUENCE [LARGE SCALE GENOMIC DNA]</scope>
</reference>
<feature type="region of interest" description="Disordered" evidence="1">
    <location>
        <begin position="213"/>
        <end position="245"/>
    </location>
</feature>
<sequence length="245" mass="25346">MSALSPVGVSQWLIHDGTAWVAARGLSVVPQATRSEAAAAANRGGGPPAGAAAVAADVPEPADGQRALGATVAAASKTGVVKTWCWDKRFGFICPDDGGEDHFFHQSALVGCSEIDVGTRVHYETVYDERRGKRRARSVSAMFKGDAGGDKQHCTAQAKEKASVTAQSSAAAASPPAADAKAVGALAPSSLAFKAFKELKVYEALTSIGVRREPHVKSDTQGRTSGRATSSRLVRRWMGPAGSGT</sequence>
<name>A0ABN9XMB2_9DINO</name>
<gene>
    <name evidence="3" type="ORF">PCOR1329_LOCUS78119</name>
</gene>
<proteinExistence type="predicted"/>
<protein>
    <recommendedName>
        <fullName evidence="2">CSD domain-containing protein</fullName>
    </recommendedName>
</protein>
<dbReference type="PROSITE" id="PS51857">
    <property type="entry name" value="CSD_2"/>
    <property type="match status" value="1"/>
</dbReference>
<dbReference type="Pfam" id="PF00313">
    <property type="entry name" value="CSD"/>
    <property type="match status" value="1"/>
</dbReference>
<keyword evidence="4" id="KW-1185">Reference proteome</keyword>
<dbReference type="InterPro" id="IPR012340">
    <property type="entry name" value="NA-bd_OB-fold"/>
</dbReference>
<comment type="caution">
    <text evidence="3">The sequence shown here is derived from an EMBL/GenBank/DDBJ whole genome shotgun (WGS) entry which is preliminary data.</text>
</comment>
<dbReference type="SUPFAM" id="SSF50249">
    <property type="entry name" value="Nucleic acid-binding proteins"/>
    <property type="match status" value="1"/>
</dbReference>
<feature type="compositionally biased region" description="Polar residues" evidence="1">
    <location>
        <begin position="221"/>
        <end position="232"/>
    </location>
</feature>
<dbReference type="Gene3D" id="2.40.50.140">
    <property type="entry name" value="Nucleic acid-binding proteins"/>
    <property type="match status" value="1"/>
</dbReference>
<evidence type="ECO:0000313" key="3">
    <source>
        <dbReference type="EMBL" id="CAK0901018.1"/>
    </source>
</evidence>
<accession>A0ABN9XMB2</accession>
<dbReference type="InterPro" id="IPR002059">
    <property type="entry name" value="CSP_DNA-bd"/>
</dbReference>
<evidence type="ECO:0000256" key="1">
    <source>
        <dbReference type="SAM" id="MobiDB-lite"/>
    </source>
</evidence>
<evidence type="ECO:0000259" key="2">
    <source>
        <dbReference type="PROSITE" id="PS51857"/>
    </source>
</evidence>
<organism evidence="3 4">
    <name type="scientific">Prorocentrum cordatum</name>
    <dbReference type="NCBI Taxonomy" id="2364126"/>
    <lineage>
        <taxon>Eukaryota</taxon>
        <taxon>Sar</taxon>
        <taxon>Alveolata</taxon>
        <taxon>Dinophyceae</taxon>
        <taxon>Prorocentrales</taxon>
        <taxon>Prorocentraceae</taxon>
        <taxon>Prorocentrum</taxon>
    </lineage>
</organism>
<dbReference type="Proteomes" id="UP001189429">
    <property type="component" value="Unassembled WGS sequence"/>
</dbReference>
<dbReference type="EMBL" id="CAUYUJ010020864">
    <property type="protein sequence ID" value="CAK0901018.1"/>
    <property type="molecule type" value="Genomic_DNA"/>
</dbReference>
<dbReference type="SMART" id="SM00357">
    <property type="entry name" value="CSP"/>
    <property type="match status" value="1"/>
</dbReference>
<evidence type="ECO:0000313" key="4">
    <source>
        <dbReference type="Proteomes" id="UP001189429"/>
    </source>
</evidence>
<dbReference type="InterPro" id="IPR011129">
    <property type="entry name" value="CSD"/>
</dbReference>
<feature type="domain" description="CSD" evidence="2">
    <location>
        <begin position="76"/>
        <end position="141"/>
    </location>
</feature>
<dbReference type="CDD" id="cd04458">
    <property type="entry name" value="CSP_CDS"/>
    <property type="match status" value="1"/>
</dbReference>